<gene>
    <name evidence="1" type="ORF">E3O06_11475</name>
</gene>
<sequence length="126" mass="13793">MSAIFVVLILLIVVILVLSAWLNNASQREVQTQVTLSPQRAADVANTAFNTFTWKDVGGPGDINKRRRTMNDSGPVISIDVADLPSGGSNITVWMSAWTKKGPTIQGSDIVMRQRSKIIKRLEAEV</sequence>
<dbReference type="OrthoDB" id="4560418at2"/>
<accession>A0A4R8UTT0</accession>
<evidence type="ECO:0000313" key="1">
    <source>
        <dbReference type="EMBL" id="TFB71874.1"/>
    </source>
</evidence>
<keyword evidence="2" id="KW-1185">Reference proteome</keyword>
<evidence type="ECO:0000313" key="2">
    <source>
        <dbReference type="Proteomes" id="UP000298173"/>
    </source>
</evidence>
<proteinExistence type="predicted"/>
<organism evidence="1 2">
    <name type="scientific">Cryobacterium glaciale</name>
    <dbReference type="NCBI Taxonomy" id="1259145"/>
    <lineage>
        <taxon>Bacteria</taxon>
        <taxon>Bacillati</taxon>
        <taxon>Actinomycetota</taxon>
        <taxon>Actinomycetes</taxon>
        <taxon>Micrococcales</taxon>
        <taxon>Microbacteriaceae</taxon>
        <taxon>Cryobacterium</taxon>
    </lineage>
</organism>
<dbReference type="Proteomes" id="UP000298173">
    <property type="component" value="Unassembled WGS sequence"/>
</dbReference>
<name>A0A4R8UTT0_9MICO</name>
<dbReference type="AlphaFoldDB" id="A0A4R8UTT0"/>
<dbReference type="EMBL" id="SOEY01000023">
    <property type="protein sequence ID" value="TFB71874.1"/>
    <property type="molecule type" value="Genomic_DNA"/>
</dbReference>
<reference evidence="1 2" key="1">
    <citation type="submission" date="2019-03" db="EMBL/GenBank/DDBJ databases">
        <title>Genomics of glacier-inhabiting Cryobacterium strains.</title>
        <authorList>
            <person name="Liu Q."/>
            <person name="Xin Y.-H."/>
        </authorList>
    </citation>
    <scope>NUCLEOTIDE SEQUENCE [LARGE SCALE GENOMIC DNA]</scope>
    <source>
        <strain evidence="1 2">HLT2-23</strain>
    </source>
</reference>
<protein>
    <submittedName>
        <fullName evidence="1">Uncharacterized protein</fullName>
    </submittedName>
</protein>
<comment type="caution">
    <text evidence="1">The sequence shown here is derived from an EMBL/GenBank/DDBJ whole genome shotgun (WGS) entry which is preliminary data.</text>
</comment>